<evidence type="ECO:0000313" key="2">
    <source>
        <dbReference type="Proteomes" id="UP001420932"/>
    </source>
</evidence>
<name>A0AAP0Q2B0_9MAGN</name>
<evidence type="ECO:0000313" key="1">
    <source>
        <dbReference type="EMBL" id="KAK9163284.1"/>
    </source>
</evidence>
<sequence>MAFYFSSMRFIDIIEPHNPTRVLRQMRYVQGVPKKSYKPIFADMSKLAYTYLVKYNYDPLSLGGVEDHLIARELCCERAIFPWQAAPRYI</sequence>
<gene>
    <name evidence="1" type="ORF">Syun_004186</name>
</gene>
<accession>A0AAP0Q2B0</accession>
<organism evidence="1 2">
    <name type="scientific">Stephania yunnanensis</name>
    <dbReference type="NCBI Taxonomy" id="152371"/>
    <lineage>
        <taxon>Eukaryota</taxon>
        <taxon>Viridiplantae</taxon>
        <taxon>Streptophyta</taxon>
        <taxon>Embryophyta</taxon>
        <taxon>Tracheophyta</taxon>
        <taxon>Spermatophyta</taxon>
        <taxon>Magnoliopsida</taxon>
        <taxon>Ranunculales</taxon>
        <taxon>Menispermaceae</taxon>
        <taxon>Menispermoideae</taxon>
        <taxon>Cissampelideae</taxon>
        <taxon>Stephania</taxon>
    </lineage>
</organism>
<dbReference type="AlphaFoldDB" id="A0AAP0Q2B0"/>
<dbReference type="EMBL" id="JBBNAF010000002">
    <property type="protein sequence ID" value="KAK9163284.1"/>
    <property type="molecule type" value="Genomic_DNA"/>
</dbReference>
<comment type="caution">
    <text evidence="1">The sequence shown here is derived from an EMBL/GenBank/DDBJ whole genome shotgun (WGS) entry which is preliminary data.</text>
</comment>
<proteinExistence type="predicted"/>
<dbReference type="Proteomes" id="UP001420932">
    <property type="component" value="Unassembled WGS sequence"/>
</dbReference>
<reference evidence="1 2" key="1">
    <citation type="submission" date="2024-01" db="EMBL/GenBank/DDBJ databases">
        <title>Genome assemblies of Stephania.</title>
        <authorList>
            <person name="Yang L."/>
        </authorList>
    </citation>
    <scope>NUCLEOTIDE SEQUENCE [LARGE SCALE GENOMIC DNA]</scope>
    <source>
        <strain evidence="1">YNDBR</strain>
        <tissue evidence="1">Leaf</tissue>
    </source>
</reference>
<protein>
    <submittedName>
        <fullName evidence="1">Uncharacterized protein</fullName>
    </submittedName>
</protein>
<keyword evidence="2" id="KW-1185">Reference proteome</keyword>